<dbReference type="PANTHER" id="PTHR36985">
    <property type="entry name" value="TRANSLOCATION AND ASSEMBLY MODULE SUBUNIT TAMB"/>
    <property type="match status" value="1"/>
</dbReference>
<evidence type="ECO:0000313" key="7">
    <source>
        <dbReference type="EMBL" id="MBO1107826.1"/>
    </source>
</evidence>
<dbReference type="EMBL" id="JAFNAA010000005">
    <property type="protein sequence ID" value="MBO1107826.1"/>
    <property type="molecule type" value="Genomic_DNA"/>
</dbReference>
<dbReference type="Proteomes" id="UP000664658">
    <property type="component" value="Unassembled WGS sequence"/>
</dbReference>
<comment type="subcellular location">
    <subcellularLocation>
        <location evidence="1">Membrane</location>
        <topology evidence="1">Single-pass membrane protein</topology>
    </subcellularLocation>
</comment>
<accession>A0A8I1W6C5</accession>
<evidence type="ECO:0000256" key="1">
    <source>
        <dbReference type="ARBA" id="ARBA00004167"/>
    </source>
</evidence>
<keyword evidence="3" id="KW-1133">Transmembrane helix</keyword>
<dbReference type="PANTHER" id="PTHR36985:SF1">
    <property type="entry name" value="TRANSLOCATION AND ASSEMBLY MODULE SUBUNIT TAMB"/>
    <property type="match status" value="1"/>
</dbReference>
<reference evidence="7" key="1">
    <citation type="submission" date="2021-03" db="EMBL/GenBank/DDBJ databases">
        <title>Plesiomonas shigelloides zfcc0051, isolated from zebrafish feces.</title>
        <authorList>
            <person name="Vanderhoek Z."/>
            <person name="Gaulke C."/>
        </authorList>
    </citation>
    <scope>NUCLEOTIDE SEQUENCE</scope>
    <source>
        <strain evidence="7">Zfcc0051</strain>
    </source>
</reference>
<evidence type="ECO:0000313" key="8">
    <source>
        <dbReference type="Proteomes" id="UP000664658"/>
    </source>
</evidence>
<evidence type="ECO:0000256" key="5">
    <source>
        <dbReference type="SAM" id="MobiDB-lite"/>
    </source>
</evidence>
<dbReference type="GO" id="GO:0097347">
    <property type="term" value="C:TAM protein secretion complex"/>
    <property type="evidence" value="ECO:0007669"/>
    <property type="project" value="TreeGrafter"/>
</dbReference>
<protein>
    <submittedName>
        <fullName evidence="7">Translocation/assembly module TamB</fullName>
    </submittedName>
</protein>
<dbReference type="Pfam" id="PF04357">
    <property type="entry name" value="TamB"/>
    <property type="match status" value="1"/>
</dbReference>
<keyword evidence="4" id="KW-0472">Membrane</keyword>
<feature type="domain" description="Translocation and assembly module TamB C-terminal" evidence="6">
    <location>
        <begin position="967"/>
        <end position="1303"/>
    </location>
</feature>
<name>A0A8I1W6C5_PLESH</name>
<dbReference type="RefSeq" id="WP_207541833.1">
    <property type="nucleotide sequence ID" value="NZ_JAFNAA010000005.1"/>
</dbReference>
<dbReference type="GO" id="GO:0009306">
    <property type="term" value="P:protein secretion"/>
    <property type="evidence" value="ECO:0007669"/>
    <property type="project" value="InterPro"/>
</dbReference>
<gene>
    <name evidence="7" type="ORF">J2R62_06260</name>
</gene>
<organism evidence="7 8">
    <name type="scientific">Plesiomonas shigelloides</name>
    <name type="common">Aeromonas shigelloides</name>
    <dbReference type="NCBI Taxonomy" id="703"/>
    <lineage>
        <taxon>Bacteria</taxon>
        <taxon>Pseudomonadati</taxon>
        <taxon>Pseudomonadota</taxon>
        <taxon>Gammaproteobacteria</taxon>
        <taxon>Enterobacterales</taxon>
        <taxon>Enterobacteriaceae</taxon>
        <taxon>Plesiomonas</taxon>
    </lineage>
</organism>
<evidence type="ECO:0000259" key="6">
    <source>
        <dbReference type="Pfam" id="PF04357"/>
    </source>
</evidence>
<evidence type="ECO:0000256" key="2">
    <source>
        <dbReference type="ARBA" id="ARBA00022692"/>
    </source>
</evidence>
<dbReference type="GO" id="GO:0005886">
    <property type="term" value="C:plasma membrane"/>
    <property type="evidence" value="ECO:0007669"/>
    <property type="project" value="InterPro"/>
</dbReference>
<proteinExistence type="predicted"/>
<feature type="region of interest" description="Disordered" evidence="5">
    <location>
        <begin position="190"/>
        <end position="212"/>
    </location>
</feature>
<feature type="compositionally biased region" description="Low complexity" evidence="5">
    <location>
        <begin position="203"/>
        <end position="212"/>
    </location>
</feature>
<dbReference type="InterPro" id="IPR007452">
    <property type="entry name" value="TamB_C"/>
</dbReference>
<evidence type="ECO:0000256" key="3">
    <source>
        <dbReference type="ARBA" id="ARBA00022989"/>
    </source>
</evidence>
<keyword evidence="2" id="KW-0812">Transmembrane</keyword>
<evidence type="ECO:0000256" key="4">
    <source>
        <dbReference type="ARBA" id="ARBA00023136"/>
    </source>
</evidence>
<sequence>MNPLKKLSIGFLITLLVLIAALAGLLGTESGLRLLVNGANRWVPGLHIGEFSGNWGRGLHLQQVSFTMPGVDVAVDDALLQLQLGCLRRSEVCIRQVTVDKVRVAVDTALLPASEPTPSEPLTRLSTPYPLLLRLLQLNDVEVTVDGTRISLGHFTSGAQWRGEALSLQPTEFNDLAVILAASAADTASSAQEGKEGSVAEKTAATTDKASTSANSTAAATAVITKSADAKTAAAKSAATPPSDAKAATSDDPAVMLQQLFASPLLAQLPAVVIPLDIEVAQIHGKNLRIDTGSPQTIDDLLISASTQGNKVTLKQLQVSAPQGDVQLTGYARLQQKWPLELKLSTEVKLPDWPAQKLQATLSGALYDKLVLQAELSGALQANLHAQTELATAGLPLELTLRSPKLVWPLQGEPDYRVQGLALALSGSARDYTASLNASYSGKDIPQGKVALKAAGDLEHVAISLLRLDTLQGTAQLKGSLAWRKLLKWRADVNLSGINTAQQWPEWPARINGRLSTKGELQGDAWAVDLPILNLTGQALNKPLDVNAVLSGRSTGRWNISDLRMNVGGNRLQAKGVISDTWKLDAQINAPRLDGLLPGLGGQVNGNVVLRGALMTPAVNLDLQANGLRWQDLTIGRLQAKADVKSQSQIQGTVAINLQNLVQGDMTVSRAQLDASGSERQHQLRFTLQGEPVSAGLRLTGSFDRNSMNWRGTLSQTQAQTPLGPWTLQAPVALAYTHSRQQVSISPLCLTNPNAEVCIPQTMTAGASGQGRVQLRRLDLAMFKELLGDETRVKGVVQGQAEFRWQANGGLPTVRANLSSSNLRVIQWLMGRRLPIDISQLGLNLRLENGRLQLSNDIQLKDNGSFNSQINISDLAGRRRLSGNVNINQLSLALLSPMLEKTEKAEGMIGTQLQLSGVLDRPLLQGQLALQNPQLTGAWLPVDITGGNLTIRFAGARSNLNGALQTPEGVLNLTGEADWQRPEQWSAMLNANANRLRIALPPMVRLDVNPDLTFRATPKAMELTGSVRIPWARIEVDSLPESAVDSSSDLVLLNNQLQPINESNPAMAVNTDLMVRLGDDVRLNAFGLKAQLKGSLHVLQNAQGPSVRGQVYLADGRFRSFGQDLVIRKGQLLFVGPPTQPMLNIEAIRNPESIQNDVVAGIRVTGMADNPLMTIFSEPSMSQAEALSYILRGEPLDDGNSNDNGAMTSALIGIGLSQSSQLVGQIGQAFGISDLALDTQGVGDNSQVVISGYIMPGLQIKYGVGIFDSLAELTLRYRLMPSLYLQAVSGLNQAVDLIYQFEF</sequence>
<comment type="caution">
    <text evidence="7">The sequence shown here is derived from an EMBL/GenBank/DDBJ whole genome shotgun (WGS) entry which is preliminary data.</text>
</comment>